<dbReference type="EMBL" id="BA000035">
    <property type="protein sequence ID" value="BAC19028.1"/>
    <property type="molecule type" value="Genomic_DNA"/>
</dbReference>
<dbReference type="InterPro" id="IPR035418">
    <property type="entry name" value="AraC-bd_2"/>
</dbReference>
<evidence type="ECO:0000313" key="6">
    <source>
        <dbReference type="Proteomes" id="UP000001409"/>
    </source>
</evidence>
<dbReference type="Proteomes" id="UP000001409">
    <property type="component" value="Chromosome"/>
</dbReference>
<evidence type="ECO:0000256" key="2">
    <source>
        <dbReference type="ARBA" id="ARBA00023125"/>
    </source>
</evidence>
<dbReference type="Pfam" id="PF12833">
    <property type="entry name" value="HTH_18"/>
    <property type="match status" value="1"/>
</dbReference>
<dbReference type="GO" id="GO:0003700">
    <property type="term" value="F:DNA-binding transcription factor activity"/>
    <property type="evidence" value="ECO:0007669"/>
    <property type="project" value="InterPro"/>
</dbReference>
<accession>Q8FNC6</accession>
<dbReference type="PRINTS" id="PR00032">
    <property type="entry name" value="HTHARAC"/>
</dbReference>
<reference evidence="5 6" key="1">
    <citation type="journal article" date="2003" name="Genome Res.">
        <title>Comparative complete genome sequence analysis of the amino acid replacements responsible for the thermostability of Corynebacterium efficiens.</title>
        <authorList>
            <person name="Nishio Y."/>
            <person name="Nakamura Y."/>
            <person name="Kawarabayasi Y."/>
            <person name="Usuda Y."/>
            <person name="Kimura E."/>
            <person name="Sugimoto S."/>
            <person name="Matsui K."/>
            <person name="Yamagishi A."/>
            <person name="Kikuchi H."/>
            <person name="Ikeo K."/>
            <person name="Gojobori T."/>
        </authorList>
    </citation>
    <scope>NUCLEOTIDE SEQUENCE [LARGE SCALE GENOMIC DNA]</scope>
    <source>
        <strain evidence="6">DSM 44549 / YS-314 / AJ 12310 / JCM 11189 / NBRC 100395</strain>
    </source>
</reference>
<protein>
    <submittedName>
        <fullName evidence="5">Putative transcription regulator</fullName>
    </submittedName>
</protein>
<dbReference type="OrthoDB" id="9799345at2"/>
<proteinExistence type="predicted"/>
<dbReference type="PROSITE" id="PS00041">
    <property type="entry name" value="HTH_ARAC_FAMILY_1"/>
    <property type="match status" value="1"/>
</dbReference>
<dbReference type="PROSITE" id="PS01124">
    <property type="entry name" value="HTH_ARAC_FAMILY_2"/>
    <property type="match status" value="1"/>
</dbReference>
<evidence type="ECO:0000259" key="4">
    <source>
        <dbReference type="PROSITE" id="PS01124"/>
    </source>
</evidence>
<dbReference type="InterPro" id="IPR020449">
    <property type="entry name" value="Tscrpt_reg_AraC-type_HTH"/>
</dbReference>
<evidence type="ECO:0000313" key="5">
    <source>
        <dbReference type="EMBL" id="BAC19028.1"/>
    </source>
</evidence>
<accession>C8NQI1</accession>
<dbReference type="STRING" id="196164.gene:10742649"/>
<dbReference type="eggNOG" id="COG2207">
    <property type="taxonomic scope" value="Bacteria"/>
</dbReference>
<keyword evidence="2" id="KW-0238">DNA-binding</keyword>
<dbReference type="PANTHER" id="PTHR46796:SF6">
    <property type="entry name" value="ARAC SUBFAMILY"/>
    <property type="match status" value="1"/>
</dbReference>
<dbReference type="InterPro" id="IPR009057">
    <property type="entry name" value="Homeodomain-like_sf"/>
</dbReference>
<evidence type="ECO:0000256" key="1">
    <source>
        <dbReference type="ARBA" id="ARBA00023015"/>
    </source>
</evidence>
<name>Q8FNC6_COREF</name>
<dbReference type="KEGG" id="cef:CE2218"/>
<feature type="domain" description="HTH araC/xylS-type" evidence="4">
    <location>
        <begin position="226"/>
        <end position="327"/>
    </location>
</feature>
<keyword evidence="1" id="KW-0805">Transcription regulation</keyword>
<dbReference type="InterPro" id="IPR018060">
    <property type="entry name" value="HTH_AraC"/>
</dbReference>
<dbReference type="AlphaFoldDB" id="Q8FNC6"/>
<dbReference type="PANTHER" id="PTHR46796">
    <property type="entry name" value="HTH-TYPE TRANSCRIPTIONAL ACTIVATOR RHAS-RELATED"/>
    <property type="match status" value="1"/>
</dbReference>
<dbReference type="SUPFAM" id="SSF46689">
    <property type="entry name" value="Homeodomain-like"/>
    <property type="match status" value="1"/>
</dbReference>
<dbReference type="SMART" id="SM00342">
    <property type="entry name" value="HTH_ARAC"/>
    <property type="match status" value="1"/>
</dbReference>
<evidence type="ECO:0000256" key="3">
    <source>
        <dbReference type="ARBA" id="ARBA00023163"/>
    </source>
</evidence>
<sequence>MVYIMSNFPSDTGTRILRFTTRGLIPDYRVEQWEAHNARALIPLDIRTIDGRPMHSEETNLHLPSMRLARVFGTSQIVERSEKFINDNPTGMMAIFFATEGDSFFFDRGGHVSLRPGQALLYDADQPFLRGFNHGFRENVLTISKERFRDVAPRSGLKLPMVFEFGPGGSPAEQALGRLVKTTLHRLQLTHVTSTDLPLPGGEDKVISLLGPILGSSPNTEASLFSLARSYIDLHLTNRHLTPQEIAAAAGVSERHLSRIFSAEGTTVGRYILNRRLTFAHEALTSGQQDALPVSEIGFRYGFASPSHFGRTYRERFGMTPLQARRESQQNTHPS</sequence>
<dbReference type="Gene3D" id="1.10.10.60">
    <property type="entry name" value="Homeodomain-like"/>
    <property type="match status" value="1"/>
</dbReference>
<keyword evidence="3" id="KW-0804">Transcription</keyword>
<dbReference type="InterPro" id="IPR050204">
    <property type="entry name" value="AraC_XylS_family_regulators"/>
</dbReference>
<dbReference type="HOGENOM" id="CLU_049704_2_2_11"/>
<dbReference type="Pfam" id="PF14525">
    <property type="entry name" value="AraC_binding_2"/>
    <property type="match status" value="1"/>
</dbReference>
<organism evidence="5 6">
    <name type="scientific">Corynebacterium efficiens (strain DSM 44549 / YS-314 / AJ 12310 / JCM 11189 / NBRC 100395)</name>
    <dbReference type="NCBI Taxonomy" id="196164"/>
    <lineage>
        <taxon>Bacteria</taxon>
        <taxon>Bacillati</taxon>
        <taxon>Actinomycetota</taxon>
        <taxon>Actinomycetes</taxon>
        <taxon>Mycobacteriales</taxon>
        <taxon>Corynebacteriaceae</taxon>
        <taxon>Corynebacterium</taxon>
    </lineage>
</organism>
<dbReference type="GO" id="GO:0043565">
    <property type="term" value="F:sequence-specific DNA binding"/>
    <property type="evidence" value="ECO:0007669"/>
    <property type="project" value="InterPro"/>
</dbReference>
<dbReference type="InterPro" id="IPR018062">
    <property type="entry name" value="HTH_AraC-typ_CS"/>
</dbReference>
<keyword evidence="6" id="KW-1185">Reference proteome</keyword>